<organism evidence="1 2">
    <name type="scientific">Halalkalicoccus paucihalophilus</name>
    <dbReference type="NCBI Taxonomy" id="1008153"/>
    <lineage>
        <taxon>Archaea</taxon>
        <taxon>Methanobacteriati</taxon>
        <taxon>Methanobacteriota</taxon>
        <taxon>Stenosarchaea group</taxon>
        <taxon>Halobacteria</taxon>
        <taxon>Halobacteriales</taxon>
        <taxon>Halococcaceae</taxon>
        <taxon>Halalkalicoccus</taxon>
    </lineage>
</organism>
<comment type="caution">
    <text evidence="1">The sequence shown here is derived from an EMBL/GenBank/DDBJ whole genome shotgun (WGS) entry which is preliminary data.</text>
</comment>
<dbReference type="AlphaFoldDB" id="A0A151AET3"/>
<gene>
    <name evidence="1" type="ORF">HAPAU_12650</name>
</gene>
<evidence type="ECO:0000313" key="2">
    <source>
        <dbReference type="Proteomes" id="UP000075321"/>
    </source>
</evidence>
<reference evidence="1 2" key="1">
    <citation type="submission" date="2016-02" db="EMBL/GenBank/DDBJ databases">
        <title>Genome sequence of Halalkalicoccus paucihalophilus DSM 24557.</title>
        <authorList>
            <person name="Poehlein A."/>
            <person name="Daniel R."/>
        </authorList>
    </citation>
    <scope>NUCLEOTIDE SEQUENCE [LARGE SCALE GENOMIC DNA]</scope>
    <source>
        <strain evidence="1 2">DSM 24557</strain>
    </source>
</reference>
<keyword evidence="2" id="KW-1185">Reference proteome</keyword>
<name>A0A151AET3_9EURY</name>
<accession>A0A151AET3</accession>
<dbReference type="EMBL" id="LTAZ01000004">
    <property type="protein sequence ID" value="KYH26171.1"/>
    <property type="molecule type" value="Genomic_DNA"/>
</dbReference>
<dbReference type="RefSeq" id="WP_066380680.1">
    <property type="nucleotide sequence ID" value="NZ_LTAZ01000004.1"/>
</dbReference>
<dbReference type="PATRIC" id="fig|1008153.3.peg.1274"/>
<dbReference type="OrthoDB" id="262336at2157"/>
<dbReference type="Proteomes" id="UP000075321">
    <property type="component" value="Unassembled WGS sequence"/>
</dbReference>
<protein>
    <recommendedName>
        <fullName evidence="3">CopG family transcriptional regulator</fullName>
    </recommendedName>
</protein>
<proteinExistence type="predicted"/>
<evidence type="ECO:0000313" key="1">
    <source>
        <dbReference type="EMBL" id="KYH26171.1"/>
    </source>
</evidence>
<evidence type="ECO:0008006" key="3">
    <source>
        <dbReference type="Google" id="ProtNLM"/>
    </source>
</evidence>
<sequence length="48" mass="5522">MSQRYSLVCDDRLAAEVDAIAREYELTETEVLHQLVTIGLERRETAAR</sequence>